<keyword evidence="4" id="KW-1185">Reference proteome</keyword>
<feature type="compositionally biased region" description="Polar residues" evidence="1">
    <location>
        <begin position="58"/>
        <end position="69"/>
    </location>
</feature>
<evidence type="ECO:0000256" key="2">
    <source>
        <dbReference type="SAM" id="Phobius"/>
    </source>
</evidence>
<gene>
    <name evidence="3" type="ORF">CTA1_951</name>
</gene>
<keyword evidence="2" id="KW-0812">Transmembrane</keyword>
<protein>
    <submittedName>
        <fullName evidence="3">Uncharacterized protein</fullName>
    </submittedName>
</protein>
<feature type="transmembrane region" description="Helical" evidence="2">
    <location>
        <begin position="74"/>
        <end position="93"/>
    </location>
</feature>
<name>A0A4U6XIE5_9PEZI</name>
<reference evidence="3 4" key="1">
    <citation type="journal article" date="2019" name="PLoS ONE">
        <title>Comparative genome analysis indicates high evolutionary potential of pathogenicity genes in Colletotrichum tanaceti.</title>
        <authorList>
            <person name="Lelwala R.V."/>
            <person name="Korhonen P.K."/>
            <person name="Young N.D."/>
            <person name="Scott J.B."/>
            <person name="Ades P.A."/>
            <person name="Gasser R.B."/>
            <person name="Taylor P.W.J."/>
        </authorList>
    </citation>
    <scope>NUCLEOTIDE SEQUENCE [LARGE SCALE GENOMIC DNA]</scope>
    <source>
        <strain evidence="3">BRIP57314</strain>
    </source>
</reference>
<dbReference type="AlphaFoldDB" id="A0A4U6XIE5"/>
<keyword evidence="2" id="KW-0472">Membrane</keyword>
<sequence length="532" mass="59030">MPVDPDELARAAAQAAENMRRDAERRRRREERKQQMRDGSSSSSSSSSRSSNHGSTSNQHNQHSQTTQSPQTGHAWLVFKTCFTVFMCLLYPLRLGGSILRRVMGNKYILIMTTIVVCIWVAALLVEGVFVWVVDLFVTLQLGWFLAAVGIQIPADQTAQTTNNPDTIAYSATQGHKDLAVKDSSVLGQVHDMSSNIQYLSQIEVYSKAMSPVARFVSNSFGKFLSSKRKEQGSSGATVVTVDNLGEEWNLFWSGVDAQINDLLEQSNLYTKHVVKNQVSQYRHARLLLQRIQATSVVSKSRDDAFSWTSARSWPGLAPRYLLAQLKRSWKLVTGGMPTEQQALAEHVRALMRLNQKSKDSYAYLASVFSNDARDQMTLDSTLCEIEGVFREAVHACDWTTTNHLQLDGGIGGIGSRRSVPDARREEAKAAYADMDSTTYDGNARAAMYLTGYQSAGAVLCVGAKDTVESVAMRAEAARIWERALDGLAEDVGLLLERLEGQPLNNAEMEGIEQELVHHVNNYMKGLERFAS</sequence>
<evidence type="ECO:0000313" key="4">
    <source>
        <dbReference type="Proteomes" id="UP000310108"/>
    </source>
</evidence>
<evidence type="ECO:0000256" key="1">
    <source>
        <dbReference type="SAM" id="MobiDB-lite"/>
    </source>
</evidence>
<proteinExistence type="predicted"/>
<feature type="compositionally biased region" description="Low complexity" evidence="1">
    <location>
        <begin position="40"/>
        <end position="57"/>
    </location>
</feature>
<evidence type="ECO:0000313" key="3">
    <source>
        <dbReference type="EMBL" id="TKW55303.1"/>
    </source>
</evidence>
<feature type="compositionally biased region" description="Basic and acidic residues" evidence="1">
    <location>
        <begin position="18"/>
        <end position="36"/>
    </location>
</feature>
<organism evidence="3 4">
    <name type="scientific">Colletotrichum tanaceti</name>
    <dbReference type="NCBI Taxonomy" id="1306861"/>
    <lineage>
        <taxon>Eukaryota</taxon>
        <taxon>Fungi</taxon>
        <taxon>Dikarya</taxon>
        <taxon>Ascomycota</taxon>
        <taxon>Pezizomycotina</taxon>
        <taxon>Sordariomycetes</taxon>
        <taxon>Hypocreomycetidae</taxon>
        <taxon>Glomerellales</taxon>
        <taxon>Glomerellaceae</taxon>
        <taxon>Colletotrichum</taxon>
        <taxon>Colletotrichum destructivum species complex</taxon>
    </lineage>
</organism>
<feature type="transmembrane region" description="Helical" evidence="2">
    <location>
        <begin position="105"/>
        <end position="123"/>
    </location>
</feature>
<keyword evidence="2" id="KW-1133">Transmembrane helix</keyword>
<dbReference type="Proteomes" id="UP000310108">
    <property type="component" value="Unassembled WGS sequence"/>
</dbReference>
<accession>A0A4U6XIE5</accession>
<dbReference type="EMBL" id="PJEX01000104">
    <property type="protein sequence ID" value="TKW55303.1"/>
    <property type="molecule type" value="Genomic_DNA"/>
</dbReference>
<comment type="caution">
    <text evidence="3">The sequence shown here is derived from an EMBL/GenBank/DDBJ whole genome shotgun (WGS) entry which is preliminary data.</text>
</comment>
<feature type="region of interest" description="Disordered" evidence="1">
    <location>
        <begin position="1"/>
        <end position="69"/>
    </location>
</feature>